<evidence type="ECO:0000313" key="2">
    <source>
        <dbReference type="Proteomes" id="UP000319976"/>
    </source>
</evidence>
<evidence type="ECO:0000313" key="1">
    <source>
        <dbReference type="EMBL" id="QDT63081.1"/>
    </source>
</evidence>
<dbReference type="EMBL" id="CP036316">
    <property type="protein sequence ID" value="QDT63081.1"/>
    <property type="molecule type" value="Genomic_DNA"/>
</dbReference>
<accession>A0A517T402</accession>
<dbReference type="OrthoDB" id="282548at2"/>
<dbReference type="AlphaFoldDB" id="A0A517T402"/>
<dbReference type="RefSeq" id="WP_145259121.1">
    <property type="nucleotide sequence ID" value="NZ_CP036316.1"/>
</dbReference>
<name>A0A517T402_9PLAN</name>
<reference evidence="1 2" key="1">
    <citation type="submission" date="2019-02" db="EMBL/GenBank/DDBJ databases">
        <title>Deep-cultivation of Planctomycetes and their phenomic and genomic characterization uncovers novel biology.</title>
        <authorList>
            <person name="Wiegand S."/>
            <person name="Jogler M."/>
            <person name="Boedeker C."/>
            <person name="Pinto D."/>
            <person name="Vollmers J."/>
            <person name="Rivas-Marin E."/>
            <person name="Kohn T."/>
            <person name="Peeters S.H."/>
            <person name="Heuer A."/>
            <person name="Rast P."/>
            <person name="Oberbeckmann S."/>
            <person name="Bunk B."/>
            <person name="Jeske O."/>
            <person name="Meyerdierks A."/>
            <person name="Storesund J.E."/>
            <person name="Kallscheuer N."/>
            <person name="Luecker S."/>
            <person name="Lage O.M."/>
            <person name="Pohl T."/>
            <person name="Merkel B.J."/>
            <person name="Hornburger P."/>
            <person name="Mueller R.-W."/>
            <person name="Bruemmer F."/>
            <person name="Labrenz M."/>
            <person name="Spormann A.M."/>
            <person name="Op den Camp H."/>
            <person name="Overmann J."/>
            <person name="Amann R."/>
            <person name="Jetten M.S.M."/>
            <person name="Mascher T."/>
            <person name="Medema M.H."/>
            <person name="Devos D.P."/>
            <person name="Kaster A.-K."/>
            <person name="Ovreas L."/>
            <person name="Rohde M."/>
            <person name="Galperin M.Y."/>
            <person name="Jogler C."/>
        </authorList>
    </citation>
    <scope>NUCLEOTIDE SEQUENCE [LARGE SCALE GENOMIC DNA]</scope>
    <source>
        <strain evidence="1 2">V22</strain>
    </source>
</reference>
<keyword evidence="2" id="KW-1185">Reference proteome</keyword>
<proteinExistence type="predicted"/>
<gene>
    <name evidence="1" type="ORF">V22_02810</name>
</gene>
<protein>
    <submittedName>
        <fullName evidence="1">Uncharacterized protein</fullName>
    </submittedName>
</protein>
<sequence>MSVQPQLDQELKRLTGFNGPASSYVSLKATGGETLTIEFVAVDSMSASIRELKVQVPQLQGAGFDKLEEWAAALTQRISYLLEGLGVIELDPSHDEVQIRSTPPDQQGQQTQYYEIMLTKDAAGHFSLRRYWTDKSTAGRLPVDIQLTHEQLRKLCRDVLQTIPSP</sequence>
<dbReference type="KEGG" id="chya:V22_02810"/>
<dbReference type="Proteomes" id="UP000319976">
    <property type="component" value="Chromosome"/>
</dbReference>
<organism evidence="1 2">
    <name type="scientific">Calycomorphotria hydatis</name>
    <dbReference type="NCBI Taxonomy" id="2528027"/>
    <lineage>
        <taxon>Bacteria</taxon>
        <taxon>Pseudomonadati</taxon>
        <taxon>Planctomycetota</taxon>
        <taxon>Planctomycetia</taxon>
        <taxon>Planctomycetales</taxon>
        <taxon>Planctomycetaceae</taxon>
        <taxon>Calycomorphotria</taxon>
    </lineage>
</organism>